<dbReference type="AlphaFoldDB" id="A0A1H5PE55"/>
<keyword evidence="2" id="KW-0472">Membrane</keyword>
<name>A0A1H5PE55_9MICC</name>
<accession>A0A1H5PE55</accession>
<keyword evidence="2" id="KW-0812">Transmembrane</keyword>
<dbReference type="CDD" id="cd05829">
    <property type="entry name" value="Sortase_F"/>
    <property type="match status" value="1"/>
</dbReference>
<dbReference type="InterPro" id="IPR042001">
    <property type="entry name" value="Sortase_F"/>
</dbReference>
<dbReference type="Gene3D" id="2.40.260.10">
    <property type="entry name" value="Sortase"/>
    <property type="match status" value="1"/>
</dbReference>
<dbReference type="GO" id="GO:0016787">
    <property type="term" value="F:hydrolase activity"/>
    <property type="evidence" value="ECO:0007669"/>
    <property type="project" value="UniProtKB-KW"/>
</dbReference>
<sequence>MNAIKPQSRSKVTRRGTRAFIVLAALMGLVGIGIVAMGLLGAGSTPSYVPAPAIEKPFSPTEPDTFTGPTALPAQDKPMGSMELSVPSVGLRISIVDGGLDAQGRMILPEPDQSAFYTGAAPIGSSTGSTVVAGHVNHEDASPAPMGQLTKIEKGAPIFITDSSGKVHRYKAVEATLYGKHALPSSFFRTDGDPQLVLLTCGGAIGPLDGVVNFLDNAAVVAVPWP</sequence>
<keyword evidence="1" id="KW-0378">Hydrolase</keyword>
<organism evidence="3 4">
    <name type="scientific">Arthrobacter alpinus</name>
    <dbReference type="NCBI Taxonomy" id="656366"/>
    <lineage>
        <taxon>Bacteria</taxon>
        <taxon>Bacillati</taxon>
        <taxon>Actinomycetota</taxon>
        <taxon>Actinomycetes</taxon>
        <taxon>Micrococcales</taxon>
        <taxon>Micrococcaceae</taxon>
        <taxon>Arthrobacter</taxon>
    </lineage>
</organism>
<keyword evidence="2" id="KW-1133">Transmembrane helix</keyword>
<proteinExistence type="predicted"/>
<dbReference type="Proteomes" id="UP000182725">
    <property type="component" value="Unassembled WGS sequence"/>
</dbReference>
<feature type="transmembrane region" description="Helical" evidence="2">
    <location>
        <begin position="20"/>
        <end position="42"/>
    </location>
</feature>
<evidence type="ECO:0000313" key="4">
    <source>
        <dbReference type="Proteomes" id="UP000182725"/>
    </source>
</evidence>
<evidence type="ECO:0000256" key="2">
    <source>
        <dbReference type="SAM" id="Phobius"/>
    </source>
</evidence>
<dbReference type="SUPFAM" id="SSF63817">
    <property type="entry name" value="Sortase"/>
    <property type="match status" value="1"/>
</dbReference>
<dbReference type="InterPro" id="IPR023365">
    <property type="entry name" value="Sortase_dom-sf"/>
</dbReference>
<reference evidence="3 4" key="1">
    <citation type="submission" date="2016-10" db="EMBL/GenBank/DDBJ databases">
        <authorList>
            <person name="de Groot N.N."/>
        </authorList>
    </citation>
    <scope>NUCLEOTIDE SEQUENCE [LARGE SCALE GENOMIC DNA]</scope>
    <source>
        <strain evidence="3 4">DSM 22274</strain>
    </source>
</reference>
<dbReference type="Pfam" id="PF04203">
    <property type="entry name" value="Sortase"/>
    <property type="match status" value="1"/>
</dbReference>
<dbReference type="EMBL" id="FNTV01000002">
    <property type="protein sequence ID" value="SEF11960.1"/>
    <property type="molecule type" value="Genomic_DNA"/>
</dbReference>
<gene>
    <name evidence="3" type="ORF">SAMN04489740_4165</name>
</gene>
<dbReference type="InterPro" id="IPR005754">
    <property type="entry name" value="Sortase"/>
</dbReference>
<protein>
    <submittedName>
        <fullName evidence="3">Sortase family protein</fullName>
    </submittedName>
</protein>
<evidence type="ECO:0000313" key="3">
    <source>
        <dbReference type="EMBL" id="SEF11960.1"/>
    </source>
</evidence>
<evidence type="ECO:0000256" key="1">
    <source>
        <dbReference type="ARBA" id="ARBA00022801"/>
    </source>
</evidence>